<proteinExistence type="predicted"/>
<evidence type="ECO:0000313" key="2">
    <source>
        <dbReference type="WBParaSite" id="PS1159_v2.g3860.t1"/>
    </source>
</evidence>
<organism evidence="1 2">
    <name type="scientific">Panagrolaimus sp. PS1159</name>
    <dbReference type="NCBI Taxonomy" id="55785"/>
    <lineage>
        <taxon>Eukaryota</taxon>
        <taxon>Metazoa</taxon>
        <taxon>Ecdysozoa</taxon>
        <taxon>Nematoda</taxon>
        <taxon>Chromadorea</taxon>
        <taxon>Rhabditida</taxon>
        <taxon>Tylenchina</taxon>
        <taxon>Panagrolaimomorpha</taxon>
        <taxon>Panagrolaimoidea</taxon>
        <taxon>Panagrolaimidae</taxon>
        <taxon>Panagrolaimus</taxon>
    </lineage>
</organism>
<dbReference type="WBParaSite" id="PS1159_v2.g3860.t1">
    <property type="protein sequence ID" value="PS1159_v2.g3860.t1"/>
    <property type="gene ID" value="PS1159_v2.g3860"/>
</dbReference>
<accession>A0AC35GDB4</accession>
<reference evidence="2" key="1">
    <citation type="submission" date="2022-11" db="UniProtKB">
        <authorList>
            <consortium name="WormBaseParasite"/>
        </authorList>
    </citation>
    <scope>IDENTIFICATION</scope>
</reference>
<sequence>MPLDIDEFISRLLNCVDCCGKVTNVLNDTEEIKQLIDLVRPKLHGDPVMIEPAPPINIAGDLHGQFWDLLRIFKHCGIPPDKKFLFLGDYVDRANYSLETISLLFAFKVKYPSKIFLLRGNHECSAVNLVYGFFDELNIRFKAPFGEQLWNYFQKAFNVMPMSALIGEKILCMHGGLSPNLRSLEQLKKIPRPCDPSGECLQIDLLWADPGLNMPSGRNDPLFGDGTRGCSYAFNKRAVHEICNIFGLDVIVRGHQVVMDGYEFFADRKLVTVFSAPNYCGEFNNKAAVMHVEEDLAITFTQIDPLKGNKKARKRHDETDIDDDLDKLIADEEEKDGKE</sequence>
<evidence type="ECO:0000313" key="1">
    <source>
        <dbReference type="Proteomes" id="UP000887580"/>
    </source>
</evidence>
<protein>
    <submittedName>
        <fullName evidence="2">Serine/threonine-protein phosphatase</fullName>
    </submittedName>
</protein>
<name>A0AC35GDB4_9BILA</name>
<dbReference type="Proteomes" id="UP000887580">
    <property type="component" value="Unplaced"/>
</dbReference>